<evidence type="ECO:0000313" key="2">
    <source>
        <dbReference type="EMBL" id="KAJ5227253.1"/>
    </source>
</evidence>
<keyword evidence="3" id="KW-1185">Reference proteome</keyword>
<proteinExistence type="predicted"/>
<feature type="compositionally biased region" description="Basic and acidic residues" evidence="1">
    <location>
        <begin position="129"/>
        <end position="141"/>
    </location>
</feature>
<reference evidence="2" key="1">
    <citation type="submission" date="2022-11" db="EMBL/GenBank/DDBJ databases">
        <authorList>
            <person name="Petersen C."/>
        </authorList>
    </citation>
    <scope>NUCLEOTIDE SEQUENCE</scope>
    <source>
        <strain evidence="2">IBT 23319</strain>
    </source>
</reference>
<reference evidence="2" key="2">
    <citation type="journal article" date="2023" name="IMA Fungus">
        <title>Comparative genomic study of the Penicillium genus elucidates a diverse pangenome and 15 lateral gene transfer events.</title>
        <authorList>
            <person name="Petersen C."/>
            <person name="Sorensen T."/>
            <person name="Nielsen M.R."/>
            <person name="Sondergaard T.E."/>
            <person name="Sorensen J.L."/>
            <person name="Fitzpatrick D.A."/>
            <person name="Frisvad J.C."/>
            <person name="Nielsen K.L."/>
        </authorList>
    </citation>
    <scope>NUCLEOTIDE SEQUENCE</scope>
    <source>
        <strain evidence="2">IBT 23319</strain>
    </source>
</reference>
<dbReference type="AlphaFoldDB" id="A0A9W9TLM6"/>
<feature type="compositionally biased region" description="Basic and acidic residues" evidence="1">
    <location>
        <begin position="259"/>
        <end position="280"/>
    </location>
</feature>
<name>A0A9W9TLM6_PENCI</name>
<accession>A0A9W9TLM6</accession>
<dbReference type="Proteomes" id="UP001147733">
    <property type="component" value="Unassembled WGS sequence"/>
</dbReference>
<evidence type="ECO:0000313" key="3">
    <source>
        <dbReference type="Proteomes" id="UP001147733"/>
    </source>
</evidence>
<evidence type="ECO:0000256" key="1">
    <source>
        <dbReference type="SAM" id="MobiDB-lite"/>
    </source>
</evidence>
<dbReference type="OrthoDB" id="5296805at2759"/>
<feature type="region of interest" description="Disordered" evidence="1">
    <location>
        <begin position="129"/>
        <end position="156"/>
    </location>
</feature>
<protein>
    <submittedName>
        <fullName evidence="2">Uncharacterized protein</fullName>
    </submittedName>
</protein>
<dbReference type="RefSeq" id="XP_056499618.1">
    <property type="nucleotide sequence ID" value="XM_056646177.1"/>
</dbReference>
<feature type="compositionally biased region" description="Basic residues" evidence="1">
    <location>
        <begin position="281"/>
        <end position="291"/>
    </location>
</feature>
<sequence length="303" mass="34620">MPSQSRREAELRAKYDAIKTPSAVLAKVLKDRAKSSSLYYAINRQVQHIYTRSSSWERGEVTIYDKALVRMHTEGMPLQNTGLLELFLDQYVCLGLCRSTKEEEATVNAFLMAHSIGKKNAETELSDTFQDKADQDTKDDSILQETNSSCDPEAKNKVTTGDFIEDVDILKNQDEKQPSPRKDASLENLVNVYQVAKTDYYLGDADKSGVSTKKTDKFSNVRFLRDSSENLLRWMLSEGYDDHPLLAEVRKVAEASRGHAEHLAGSKRNYEQRNGENCERGRRHANKRRRWDRGVVDSYRPEN</sequence>
<feature type="region of interest" description="Disordered" evidence="1">
    <location>
        <begin position="259"/>
        <end position="303"/>
    </location>
</feature>
<comment type="caution">
    <text evidence="2">The sequence shown here is derived from an EMBL/GenBank/DDBJ whole genome shotgun (WGS) entry which is preliminary data.</text>
</comment>
<dbReference type="EMBL" id="JAPQKT010000006">
    <property type="protein sequence ID" value="KAJ5227253.1"/>
    <property type="molecule type" value="Genomic_DNA"/>
</dbReference>
<organism evidence="2 3">
    <name type="scientific">Penicillium citrinum</name>
    <dbReference type="NCBI Taxonomy" id="5077"/>
    <lineage>
        <taxon>Eukaryota</taxon>
        <taxon>Fungi</taxon>
        <taxon>Dikarya</taxon>
        <taxon>Ascomycota</taxon>
        <taxon>Pezizomycotina</taxon>
        <taxon>Eurotiomycetes</taxon>
        <taxon>Eurotiomycetidae</taxon>
        <taxon>Eurotiales</taxon>
        <taxon>Aspergillaceae</taxon>
        <taxon>Penicillium</taxon>
    </lineage>
</organism>
<feature type="compositionally biased region" description="Basic and acidic residues" evidence="1">
    <location>
        <begin position="292"/>
        <end position="303"/>
    </location>
</feature>
<dbReference type="GeneID" id="81385344"/>
<gene>
    <name evidence="2" type="ORF">N7469_007259</name>
</gene>